<name>A0AAU9NGS2_9ASTR</name>
<dbReference type="Proteomes" id="UP001157418">
    <property type="component" value="Unassembled WGS sequence"/>
</dbReference>
<evidence type="ECO:0000313" key="1">
    <source>
        <dbReference type="EMBL" id="CAH1437030.1"/>
    </source>
</evidence>
<gene>
    <name evidence="1" type="ORF">LVIROSA_LOCUS23374</name>
</gene>
<protein>
    <submittedName>
        <fullName evidence="1">Uncharacterized protein</fullName>
    </submittedName>
</protein>
<comment type="caution">
    <text evidence="1">The sequence shown here is derived from an EMBL/GenBank/DDBJ whole genome shotgun (WGS) entry which is preliminary data.</text>
</comment>
<accession>A0AAU9NGS2</accession>
<evidence type="ECO:0000313" key="2">
    <source>
        <dbReference type="Proteomes" id="UP001157418"/>
    </source>
</evidence>
<reference evidence="1 2" key="1">
    <citation type="submission" date="2022-01" db="EMBL/GenBank/DDBJ databases">
        <authorList>
            <person name="Xiong W."/>
            <person name="Schranz E."/>
        </authorList>
    </citation>
    <scope>NUCLEOTIDE SEQUENCE [LARGE SCALE GENOMIC DNA]</scope>
</reference>
<proteinExistence type="predicted"/>
<organism evidence="1 2">
    <name type="scientific">Lactuca virosa</name>
    <dbReference type="NCBI Taxonomy" id="75947"/>
    <lineage>
        <taxon>Eukaryota</taxon>
        <taxon>Viridiplantae</taxon>
        <taxon>Streptophyta</taxon>
        <taxon>Embryophyta</taxon>
        <taxon>Tracheophyta</taxon>
        <taxon>Spermatophyta</taxon>
        <taxon>Magnoliopsida</taxon>
        <taxon>eudicotyledons</taxon>
        <taxon>Gunneridae</taxon>
        <taxon>Pentapetalae</taxon>
        <taxon>asterids</taxon>
        <taxon>campanulids</taxon>
        <taxon>Asterales</taxon>
        <taxon>Asteraceae</taxon>
        <taxon>Cichorioideae</taxon>
        <taxon>Cichorieae</taxon>
        <taxon>Lactucinae</taxon>
        <taxon>Lactuca</taxon>
    </lineage>
</organism>
<dbReference type="AlphaFoldDB" id="A0AAU9NGS2"/>
<dbReference type="EMBL" id="CAKMRJ010004445">
    <property type="protein sequence ID" value="CAH1437030.1"/>
    <property type="molecule type" value="Genomic_DNA"/>
</dbReference>
<keyword evidence="2" id="KW-1185">Reference proteome</keyword>
<sequence>MNHRDVLSSEDTSKPLKVFDEMSGLKNINQQIRCQCRLKISTNIINPFTTVVIQRRAEGKKFIQRKIETLLSHLVTGHCVGFCHQISKNWNVVEAYFMDCCFN</sequence>